<dbReference type="EMBL" id="CAMXCT020000561">
    <property type="protein sequence ID" value="CAL1133892.1"/>
    <property type="molecule type" value="Genomic_DNA"/>
</dbReference>
<reference evidence="2 3" key="2">
    <citation type="submission" date="2024-05" db="EMBL/GenBank/DDBJ databases">
        <authorList>
            <person name="Chen Y."/>
            <person name="Shah S."/>
            <person name="Dougan E. K."/>
            <person name="Thang M."/>
            <person name="Chan C."/>
        </authorList>
    </citation>
    <scope>NUCLEOTIDE SEQUENCE [LARGE SCALE GENOMIC DNA]</scope>
</reference>
<dbReference type="EMBL" id="CAMXCT010000561">
    <property type="protein sequence ID" value="CAI3980517.1"/>
    <property type="molecule type" value="Genomic_DNA"/>
</dbReference>
<dbReference type="Proteomes" id="UP001152797">
    <property type="component" value="Unassembled WGS sequence"/>
</dbReference>
<gene>
    <name evidence="1" type="ORF">C1SCF055_LOCUS8383</name>
</gene>
<protein>
    <submittedName>
        <fullName evidence="1">Uncharacterized protein</fullName>
    </submittedName>
</protein>
<accession>A0A9P1BWK5</accession>
<dbReference type="EMBL" id="CAMXCT030000561">
    <property type="protein sequence ID" value="CAL4767829.1"/>
    <property type="molecule type" value="Genomic_DNA"/>
</dbReference>
<keyword evidence="3" id="KW-1185">Reference proteome</keyword>
<dbReference type="AlphaFoldDB" id="A0A9P1BWK5"/>
<name>A0A9P1BWK5_9DINO</name>
<organism evidence="1">
    <name type="scientific">Cladocopium goreaui</name>
    <dbReference type="NCBI Taxonomy" id="2562237"/>
    <lineage>
        <taxon>Eukaryota</taxon>
        <taxon>Sar</taxon>
        <taxon>Alveolata</taxon>
        <taxon>Dinophyceae</taxon>
        <taxon>Suessiales</taxon>
        <taxon>Symbiodiniaceae</taxon>
        <taxon>Cladocopium</taxon>
    </lineage>
</organism>
<reference evidence="1" key="1">
    <citation type="submission" date="2022-10" db="EMBL/GenBank/DDBJ databases">
        <authorList>
            <person name="Chen Y."/>
            <person name="Dougan E. K."/>
            <person name="Chan C."/>
            <person name="Rhodes N."/>
            <person name="Thang M."/>
        </authorList>
    </citation>
    <scope>NUCLEOTIDE SEQUENCE</scope>
</reference>
<evidence type="ECO:0000313" key="2">
    <source>
        <dbReference type="EMBL" id="CAL4767829.1"/>
    </source>
</evidence>
<sequence>MPPELGSIFKAAVVKSMMYWCAEFLKENDHDVEGGHLRIHTMHAFAKFQFLVDKNGPFFPPEEKTQVVSIARKGLILYQKLTSNDRKRVDGRCTYKITPKFHSFFELSFYIDETSRNPRYEHCYQDEDLMKQIGSIASRTHPLTMEKVTLGRYRALLQLFTFAPDLEPDE</sequence>
<comment type="caution">
    <text evidence="1">The sequence shown here is derived from an EMBL/GenBank/DDBJ whole genome shotgun (WGS) entry which is preliminary data.</text>
</comment>
<proteinExistence type="predicted"/>
<evidence type="ECO:0000313" key="1">
    <source>
        <dbReference type="EMBL" id="CAI3980517.1"/>
    </source>
</evidence>
<evidence type="ECO:0000313" key="3">
    <source>
        <dbReference type="Proteomes" id="UP001152797"/>
    </source>
</evidence>